<dbReference type="Pfam" id="PF09694">
    <property type="entry name" value="Gcw_chp"/>
    <property type="match status" value="1"/>
</dbReference>
<evidence type="ECO:0000256" key="1">
    <source>
        <dbReference type="SAM" id="SignalP"/>
    </source>
</evidence>
<gene>
    <name evidence="2" type="ORF">AY586_06955</name>
</gene>
<name>A0ABR5VPI8_MARGR</name>
<keyword evidence="3" id="KW-1185">Reference proteome</keyword>
<evidence type="ECO:0000313" key="3">
    <source>
        <dbReference type="Proteomes" id="UP000075766"/>
    </source>
</evidence>
<feature type="chain" id="PRO_5045910602" evidence="1">
    <location>
        <begin position="21"/>
        <end position="227"/>
    </location>
</feature>
<dbReference type="Proteomes" id="UP000075766">
    <property type="component" value="Unassembled WGS sequence"/>
</dbReference>
<accession>A0ABR5VPI8</accession>
<reference evidence="2 3" key="1">
    <citation type="submission" date="2016-02" db="EMBL/GenBank/DDBJ databases">
        <title>Genome sequence of Marichromatium gracile YL-28, a purple sulfur bacterium.</title>
        <authorList>
            <person name="Zhao C."/>
            <person name="Hong X."/>
            <person name="Chen S."/>
            <person name="Yang S."/>
        </authorList>
    </citation>
    <scope>NUCLEOTIDE SEQUENCE [LARGE SCALE GENOMIC DNA]</scope>
    <source>
        <strain evidence="2 3">YL28</strain>
    </source>
</reference>
<protein>
    <submittedName>
        <fullName evidence="2">Uncharacterized protein</fullName>
    </submittedName>
</protein>
<proteinExistence type="predicted"/>
<evidence type="ECO:0000313" key="2">
    <source>
        <dbReference type="EMBL" id="KXX66153.1"/>
    </source>
</evidence>
<comment type="caution">
    <text evidence="2">The sequence shown here is derived from an EMBL/GenBank/DDBJ whole genome shotgun (WGS) entry which is preliminary data.</text>
</comment>
<sequence>MKHAALATVLGASLAGPAHADWSATFTGVSDYLFNGVTQTGHKPALQASLDWAGESGIYGGAWASNVDFDDDTHVEFDTYLGYATEFDTGISLDTGVAVYTYHGATHSSDSNYPEAYVKLGYAGFNLNVWYTYDYFGLDVGHVVVMLRKDLQINDDWSVSAWVDRSTSLDSDRFAWDEGEDSYLHWQVMANRSWQDFDFSLGVSGTDLSYAAGDTRVLFSVSRSFAL</sequence>
<organism evidence="2 3">
    <name type="scientific">Marichromatium gracile</name>
    <name type="common">Chromatium gracile</name>
    <dbReference type="NCBI Taxonomy" id="1048"/>
    <lineage>
        <taxon>Bacteria</taxon>
        <taxon>Pseudomonadati</taxon>
        <taxon>Pseudomonadota</taxon>
        <taxon>Gammaproteobacteria</taxon>
        <taxon>Chromatiales</taxon>
        <taxon>Chromatiaceae</taxon>
        <taxon>Marichromatium</taxon>
    </lineage>
</organism>
<dbReference type="NCBIfam" id="TIGR02001">
    <property type="entry name" value="gcw_chp"/>
    <property type="match status" value="1"/>
</dbReference>
<dbReference type="EMBL" id="LSYU01000024">
    <property type="protein sequence ID" value="KXX66153.1"/>
    <property type="molecule type" value="Genomic_DNA"/>
</dbReference>
<feature type="signal peptide" evidence="1">
    <location>
        <begin position="1"/>
        <end position="20"/>
    </location>
</feature>
<keyword evidence="1" id="KW-0732">Signal</keyword>
<dbReference type="InterPro" id="IPR010239">
    <property type="entry name" value="CHP02001"/>
</dbReference>